<dbReference type="EMBL" id="AKWD02000053">
    <property type="protein sequence ID" value="EMO52989.1"/>
    <property type="molecule type" value="Genomic_DNA"/>
</dbReference>
<reference evidence="1 2" key="1">
    <citation type="submission" date="2013-01" db="EMBL/GenBank/DDBJ databases">
        <authorList>
            <person name="Harkins D.M."/>
            <person name="Durkin A.S."/>
            <person name="Brinkac L.M."/>
            <person name="Haft D.H."/>
            <person name="Selengut J.D."/>
            <person name="Sanka R."/>
            <person name="DePew J."/>
            <person name="Purushe J."/>
            <person name="Matthias M.A."/>
            <person name="Vinetz J.M."/>
            <person name="Sutton G.G."/>
            <person name="Nierman W.C."/>
            <person name="Fouts D.E."/>
        </authorList>
    </citation>
    <scope>NUCLEOTIDE SEQUENCE [LARGE SCALE GENOMIC DNA]</scope>
    <source>
        <strain evidence="1 2">HAI1536</strain>
    </source>
</reference>
<evidence type="ECO:0000313" key="1">
    <source>
        <dbReference type="EMBL" id="EMO52989.1"/>
    </source>
</evidence>
<dbReference type="Proteomes" id="UP000012112">
    <property type="component" value="Unassembled WGS sequence"/>
</dbReference>
<dbReference type="STRING" id="28182.GCA_001568325_00433"/>
<accession>M6VIM8</accession>
<name>M6VIM8_9LEPT</name>
<gene>
    <name evidence="1" type="ORF">LEP1GSC172_3146</name>
</gene>
<dbReference type="Gene3D" id="3.40.50.1820">
    <property type="entry name" value="alpha/beta hydrolase"/>
    <property type="match status" value="1"/>
</dbReference>
<dbReference type="Pfam" id="PF06342">
    <property type="entry name" value="DUF1057"/>
    <property type="match status" value="1"/>
</dbReference>
<proteinExistence type="predicted"/>
<dbReference type="SUPFAM" id="SSF53474">
    <property type="entry name" value="alpha/beta-Hydrolases"/>
    <property type="match status" value="1"/>
</dbReference>
<organism evidence="1 2">
    <name type="scientific">Leptospira noguchii</name>
    <dbReference type="NCBI Taxonomy" id="28182"/>
    <lineage>
        <taxon>Bacteria</taxon>
        <taxon>Pseudomonadati</taxon>
        <taxon>Spirochaetota</taxon>
        <taxon>Spirochaetia</taxon>
        <taxon>Leptospirales</taxon>
        <taxon>Leptospiraceae</taxon>
        <taxon>Leptospira</taxon>
    </lineage>
</organism>
<protein>
    <submittedName>
        <fullName evidence="1">Alpha/beta hydrolase, PF06342 domain protein</fullName>
    </submittedName>
</protein>
<dbReference type="RefSeq" id="WP_002179442.1">
    <property type="nucleotide sequence ID" value="NZ_AKWD02000053.1"/>
</dbReference>
<evidence type="ECO:0000313" key="2">
    <source>
        <dbReference type="Proteomes" id="UP000012112"/>
    </source>
</evidence>
<comment type="caution">
    <text evidence="1">The sequence shown here is derived from an EMBL/GenBank/DDBJ whole genome shotgun (WGS) entry which is preliminary data.</text>
</comment>
<dbReference type="InterPro" id="IPR010463">
    <property type="entry name" value="DUF1057"/>
</dbReference>
<dbReference type="GO" id="GO:0016787">
    <property type="term" value="F:hydrolase activity"/>
    <property type="evidence" value="ECO:0007669"/>
    <property type="project" value="UniProtKB-KW"/>
</dbReference>
<sequence>MKNIYLISGLGADERIFQRLNFGNVNPRYISWIQPELDESLSKYSKRLLSQIDTKNEIILIGVSFGGIVALEISKHISVKQIIIISSIKSDSEKPILYRVFGTLRLINIVPSFLLKLYTPVLNYYFGITSKEDQELLKSFLANTNGNFLKWALKSILKWDNQDYQTNLIHLHGTNDRLLPFQLIKAPILISGGGHFMILNKAKEISSELVKILAD</sequence>
<dbReference type="ESTHER" id="lepir-m6vim8">
    <property type="family name" value="AlphaBeta_hydrolase"/>
</dbReference>
<dbReference type="InterPro" id="IPR029058">
    <property type="entry name" value="AB_hydrolase_fold"/>
</dbReference>
<keyword evidence="1" id="KW-0378">Hydrolase</keyword>
<dbReference type="AlphaFoldDB" id="M6VIM8"/>